<dbReference type="AlphaFoldDB" id="A0AAW0FFW6"/>
<accession>A0AAW0FFW6</accession>
<sequence length="84" mass="9507">MCQCSFLLQVDLACGDLGKEEPTYWYFQNQLDHACDSIAKRQLHHPAAMTVDCNSIQALKILQQLNLLTGKIIPKLNVKTNPKH</sequence>
<evidence type="ECO:0000313" key="2">
    <source>
        <dbReference type="Proteomes" id="UP001385951"/>
    </source>
</evidence>
<dbReference type="EMBL" id="JASBNA010000063">
    <property type="protein sequence ID" value="KAK7679132.1"/>
    <property type="molecule type" value="Genomic_DNA"/>
</dbReference>
<keyword evidence="2" id="KW-1185">Reference proteome</keyword>
<proteinExistence type="predicted"/>
<gene>
    <name evidence="1" type="ORF">QCA50_017894</name>
</gene>
<organism evidence="1 2">
    <name type="scientific">Cerrena zonata</name>
    <dbReference type="NCBI Taxonomy" id="2478898"/>
    <lineage>
        <taxon>Eukaryota</taxon>
        <taxon>Fungi</taxon>
        <taxon>Dikarya</taxon>
        <taxon>Basidiomycota</taxon>
        <taxon>Agaricomycotina</taxon>
        <taxon>Agaricomycetes</taxon>
        <taxon>Polyporales</taxon>
        <taxon>Cerrenaceae</taxon>
        <taxon>Cerrena</taxon>
    </lineage>
</organism>
<protein>
    <submittedName>
        <fullName evidence="1">Uncharacterized protein</fullName>
    </submittedName>
</protein>
<evidence type="ECO:0000313" key="1">
    <source>
        <dbReference type="EMBL" id="KAK7679132.1"/>
    </source>
</evidence>
<dbReference type="Proteomes" id="UP001385951">
    <property type="component" value="Unassembled WGS sequence"/>
</dbReference>
<name>A0AAW0FFW6_9APHY</name>
<reference evidence="1 2" key="1">
    <citation type="submission" date="2022-09" db="EMBL/GenBank/DDBJ databases">
        <authorList>
            <person name="Palmer J.M."/>
        </authorList>
    </citation>
    <scope>NUCLEOTIDE SEQUENCE [LARGE SCALE GENOMIC DNA]</scope>
    <source>
        <strain evidence="1 2">DSM 7382</strain>
    </source>
</reference>
<comment type="caution">
    <text evidence="1">The sequence shown here is derived from an EMBL/GenBank/DDBJ whole genome shotgun (WGS) entry which is preliminary data.</text>
</comment>